<evidence type="ECO:0000259" key="1">
    <source>
        <dbReference type="Pfam" id="PF05076"/>
    </source>
</evidence>
<accession>A0ABW5SS25</accession>
<dbReference type="EMBL" id="JBHUMJ010000004">
    <property type="protein sequence ID" value="MFD2702068.1"/>
    <property type="molecule type" value="Genomic_DNA"/>
</dbReference>
<proteinExistence type="predicted"/>
<dbReference type="InterPro" id="IPR020941">
    <property type="entry name" value="SUFU-like_domain"/>
</dbReference>
<comment type="caution">
    <text evidence="2">The sequence shown here is derived from an EMBL/GenBank/DDBJ whole genome shotgun (WGS) entry which is preliminary data.</text>
</comment>
<keyword evidence="3" id="KW-1185">Reference proteome</keyword>
<evidence type="ECO:0000313" key="2">
    <source>
        <dbReference type="EMBL" id="MFD2702068.1"/>
    </source>
</evidence>
<gene>
    <name evidence="2" type="ORF">ACFSVM_16505</name>
</gene>
<dbReference type="SUPFAM" id="SSF103359">
    <property type="entry name" value="Suppressor of Fused, N-terminal domain"/>
    <property type="match status" value="1"/>
</dbReference>
<protein>
    <submittedName>
        <fullName evidence="2">Suppressor of fused domain protein</fullName>
    </submittedName>
</protein>
<reference evidence="3" key="1">
    <citation type="journal article" date="2019" name="Int. J. Syst. Evol. Microbiol.">
        <title>The Global Catalogue of Microorganisms (GCM) 10K type strain sequencing project: providing services to taxonomists for standard genome sequencing and annotation.</title>
        <authorList>
            <consortium name="The Broad Institute Genomics Platform"/>
            <consortium name="The Broad Institute Genome Sequencing Center for Infectious Disease"/>
            <person name="Wu L."/>
            <person name="Ma J."/>
        </authorList>
    </citation>
    <scope>NUCLEOTIDE SEQUENCE [LARGE SCALE GENOMIC DNA]</scope>
    <source>
        <strain evidence="3">KCTC 33849</strain>
    </source>
</reference>
<organism evidence="2 3">
    <name type="scientific">Paenibacillus shunpengii</name>
    <dbReference type="NCBI Taxonomy" id="2054424"/>
    <lineage>
        <taxon>Bacteria</taxon>
        <taxon>Bacillati</taxon>
        <taxon>Bacillota</taxon>
        <taxon>Bacilli</taxon>
        <taxon>Bacillales</taxon>
        <taxon>Paenibacillaceae</taxon>
        <taxon>Paenibacillus</taxon>
    </lineage>
</organism>
<dbReference type="Proteomes" id="UP001597540">
    <property type="component" value="Unassembled WGS sequence"/>
</dbReference>
<dbReference type="Pfam" id="PF05076">
    <property type="entry name" value="SUFU"/>
    <property type="match status" value="1"/>
</dbReference>
<sequence length="126" mass="13839">MNEELNEQLDQAPGWDANGPICLGADTLLTALAFTPDPELSPIETPNGRVDFIQMTGITGDELDAMMTWNTPGVLSAGAAHMPYYITDLSPRGGRCCEHRTRGGRLEHRLPVRRYTGLDAVRKEDV</sequence>
<name>A0ABW5SS25_9BACL</name>
<evidence type="ECO:0000313" key="3">
    <source>
        <dbReference type="Proteomes" id="UP001597540"/>
    </source>
</evidence>
<feature type="domain" description="Suppressor of fused-like" evidence="1">
    <location>
        <begin position="18"/>
        <end position="89"/>
    </location>
</feature>
<dbReference type="InterPro" id="IPR037181">
    <property type="entry name" value="SUFU_N"/>
</dbReference>
<dbReference type="RefSeq" id="WP_379263467.1">
    <property type="nucleotide sequence ID" value="NZ_JBHUMJ010000004.1"/>
</dbReference>